<dbReference type="EMBL" id="QAAA01000004">
    <property type="protein sequence ID" value="PTN02982.1"/>
    <property type="molecule type" value="Genomic_DNA"/>
</dbReference>
<dbReference type="Proteomes" id="UP000243859">
    <property type="component" value="Unassembled WGS sequence"/>
</dbReference>
<organism evidence="1 2">
    <name type="scientific">Rhodovulum imhoffii</name>
    <dbReference type="NCBI Taxonomy" id="365340"/>
    <lineage>
        <taxon>Bacteria</taxon>
        <taxon>Pseudomonadati</taxon>
        <taxon>Pseudomonadota</taxon>
        <taxon>Alphaproteobacteria</taxon>
        <taxon>Rhodobacterales</taxon>
        <taxon>Paracoccaceae</taxon>
        <taxon>Rhodovulum</taxon>
    </lineage>
</organism>
<dbReference type="OrthoDB" id="7827015at2"/>
<dbReference type="AlphaFoldDB" id="A0A2T5BU36"/>
<dbReference type="Pfam" id="PF20086">
    <property type="entry name" value="DUF6478"/>
    <property type="match status" value="1"/>
</dbReference>
<gene>
    <name evidence="1" type="ORF">C8N32_10493</name>
</gene>
<name>A0A2T5BU36_9RHOB</name>
<protein>
    <submittedName>
        <fullName evidence="1">Uncharacterized protein</fullName>
    </submittedName>
</protein>
<comment type="caution">
    <text evidence="1">The sequence shown here is derived from an EMBL/GenBank/DDBJ whole genome shotgun (WGS) entry which is preliminary data.</text>
</comment>
<reference evidence="1 2" key="1">
    <citation type="submission" date="2018-04" db="EMBL/GenBank/DDBJ databases">
        <title>Genomic Encyclopedia of Archaeal and Bacterial Type Strains, Phase II (KMG-II): from individual species to whole genera.</title>
        <authorList>
            <person name="Goeker M."/>
        </authorList>
    </citation>
    <scope>NUCLEOTIDE SEQUENCE [LARGE SCALE GENOMIC DNA]</scope>
    <source>
        <strain evidence="1 2">DSM 18064</strain>
    </source>
</reference>
<evidence type="ECO:0000313" key="2">
    <source>
        <dbReference type="Proteomes" id="UP000243859"/>
    </source>
</evidence>
<evidence type="ECO:0000313" key="1">
    <source>
        <dbReference type="EMBL" id="PTN02982.1"/>
    </source>
</evidence>
<sequence length="250" mass="28315">MVKSVLDSFLHKLQMRRWRKAGDSVTVLSLPVLHELRRLAATERQRIDRFTGLAAARLDAAQRPASVPQAPAGSDWVHRPDLWSGPVWPQGVVNPADRFHLGRDAKLFHDAKTFDLCLRQVPGLARAPYGLVLEVFGFDGSFLSLVVDCPPESVQGLKRRHIVQVDARVEAEAPQAGFMRLNILHGPNVEQITRDLPEGPDMTVEFDLAYHELNEKRIDSMWLDVILDRPRMNRVILADLVLSRRPRAEF</sequence>
<accession>A0A2T5BU36</accession>
<dbReference type="InterPro" id="IPR045514">
    <property type="entry name" value="DUF6478"/>
</dbReference>
<dbReference type="RefSeq" id="WP_107891343.1">
    <property type="nucleotide sequence ID" value="NZ_NHSI01000059.1"/>
</dbReference>
<keyword evidence="2" id="KW-1185">Reference proteome</keyword>
<proteinExistence type="predicted"/>